<evidence type="ECO:0000313" key="2">
    <source>
        <dbReference type="Proteomes" id="UP000625711"/>
    </source>
</evidence>
<accession>A0A834I1A8</accession>
<gene>
    <name evidence="1" type="ORF">GWI33_017815</name>
</gene>
<dbReference type="EMBL" id="JAACXV010014260">
    <property type="protein sequence ID" value="KAF7269125.1"/>
    <property type="molecule type" value="Genomic_DNA"/>
</dbReference>
<reference evidence="1" key="1">
    <citation type="submission" date="2020-08" db="EMBL/GenBank/DDBJ databases">
        <title>Genome sequencing and assembly of the red palm weevil Rhynchophorus ferrugineus.</title>
        <authorList>
            <person name="Dias G.B."/>
            <person name="Bergman C.M."/>
            <person name="Manee M."/>
        </authorList>
    </citation>
    <scope>NUCLEOTIDE SEQUENCE</scope>
    <source>
        <strain evidence="1">AA-2017</strain>
        <tissue evidence="1">Whole larva</tissue>
    </source>
</reference>
<comment type="caution">
    <text evidence="1">The sequence shown here is derived from an EMBL/GenBank/DDBJ whole genome shotgun (WGS) entry which is preliminary data.</text>
</comment>
<evidence type="ECO:0000313" key="1">
    <source>
        <dbReference type="EMBL" id="KAF7269125.1"/>
    </source>
</evidence>
<sequence>MQFGKAEVPISARKRAMSECYKTTVSKVSSDTELNKIDKEKTFKPTTAFFLQTGLLLKVVNALSNEAINSQESEAGVHGFSDKNILASEMYEPGVTQVKPQFGNRQCN</sequence>
<organism evidence="1 2">
    <name type="scientific">Rhynchophorus ferrugineus</name>
    <name type="common">Red palm weevil</name>
    <name type="synonym">Curculio ferrugineus</name>
    <dbReference type="NCBI Taxonomy" id="354439"/>
    <lineage>
        <taxon>Eukaryota</taxon>
        <taxon>Metazoa</taxon>
        <taxon>Ecdysozoa</taxon>
        <taxon>Arthropoda</taxon>
        <taxon>Hexapoda</taxon>
        <taxon>Insecta</taxon>
        <taxon>Pterygota</taxon>
        <taxon>Neoptera</taxon>
        <taxon>Endopterygota</taxon>
        <taxon>Coleoptera</taxon>
        <taxon>Polyphaga</taxon>
        <taxon>Cucujiformia</taxon>
        <taxon>Curculionidae</taxon>
        <taxon>Dryophthorinae</taxon>
        <taxon>Rhynchophorus</taxon>
    </lineage>
</organism>
<dbReference type="OrthoDB" id="297496at2759"/>
<name>A0A834I1A8_RHYFE</name>
<dbReference type="Proteomes" id="UP000625711">
    <property type="component" value="Unassembled WGS sequence"/>
</dbReference>
<proteinExistence type="predicted"/>
<dbReference type="AlphaFoldDB" id="A0A834I1A8"/>
<keyword evidence="2" id="KW-1185">Reference proteome</keyword>
<protein>
    <submittedName>
        <fullName evidence="1">Uncharacterized protein</fullName>
    </submittedName>
</protein>